<dbReference type="Gene3D" id="1.10.10.60">
    <property type="entry name" value="Homeodomain-like"/>
    <property type="match status" value="1"/>
</dbReference>
<dbReference type="KEGG" id="amim:MIM_c33250"/>
<keyword evidence="3" id="KW-0804">Transcription</keyword>
<dbReference type="PANTHER" id="PTHR46796:SF6">
    <property type="entry name" value="ARAC SUBFAMILY"/>
    <property type="match status" value="1"/>
</dbReference>
<dbReference type="SMART" id="SM00342">
    <property type="entry name" value="HTH_ARAC"/>
    <property type="match status" value="1"/>
</dbReference>
<dbReference type="RefSeq" id="WP_025374058.1">
    <property type="nucleotide sequence ID" value="NZ_CP003915.1"/>
</dbReference>
<evidence type="ECO:0000256" key="1">
    <source>
        <dbReference type="ARBA" id="ARBA00023015"/>
    </source>
</evidence>
<accession>W0PFC7</accession>
<dbReference type="GO" id="GO:0003700">
    <property type="term" value="F:DNA-binding transcription factor activity"/>
    <property type="evidence" value="ECO:0007669"/>
    <property type="project" value="InterPro"/>
</dbReference>
<organism evidence="6 7">
    <name type="scientific">Advenella mimigardefordensis (strain DSM 17166 / LMG 22922 / DPN7)</name>
    <dbReference type="NCBI Taxonomy" id="1247726"/>
    <lineage>
        <taxon>Bacteria</taxon>
        <taxon>Pseudomonadati</taxon>
        <taxon>Pseudomonadota</taxon>
        <taxon>Betaproteobacteria</taxon>
        <taxon>Burkholderiales</taxon>
        <taxon>Alcaligenaceae</taxon>
    </lineage>
</organism>
<dbReference type="HOGENOM" id="CLU_000445_88_4_4"/>
<dbReference type="InterPro" id="IPR050204">
    <property type="entry name" value="AraC_XylS_family_regulators"/>
</dbReference>
<sequence>MGILDAVPDSWGRKYECDGAAVANSLVDPTSIHFTTKAYFFLIMLSAQPDRAIAINSDRPVIGLAPAGCIEIVPESSELFSRWRHTKHSLLIAMTEQHLLNLTNLEWGDSLREFRLPKLGVVDEKALAIASEIRTELICAPFGYEACIDSLLTLFGIHVLRTYTSLNNQARQKEKIAGGLTPVARKRVLDYIHAHLSEKLAIETLAVVAGLSPSYFTRAFRQSMGQSPHEFIVATRLQAARRMIMTSSAPLSEISKINGFSSNSHMTALMKKTWGQNPTQIRYSDYDMAQGDGDDFQPPSQFHLK</sequence>
<dbReference type="SUPFAM" id="SSF46689">
    <property type="entry name" value="Homeodomain-like"/>
    <property type="match status" value="2"/>
</dbReference>
<dbReference type="EMBL" id="CP003915">
    <property type="protein sequence ID" value="AHG65386.1"/>
    <property type="molecule type" value="Genomic_DNA"/>
</dbReference>
<keyword evidence="1" id="KW-0805">Transcription regulation</keyword>
<dbReference type="eggNOG" id="COG4977">
    <property type="taxonomic scope" value="Bacteria"/>
</dbReference>
<dbReference type="Pfam" id="PF12833">
    <property type="entry name" value="HTH_18"/>
    <property type="match status" value="1"/>
</dbReference>
<protein>
    <submittedName>
        <fullName evidence="6">Transcriptional regulator, AraC family</fullName>
    </submittedName>
</protein>
<dbReference type="AlphaFoldDB" id="W0PFC7"/>
<dbReference type="PATRIC" id="fig|1247726.3.peg.3678"/>
<reference evidence="6 7" key="1">
    <citation type="journal article" date="2014" name="Microbiology">
        <title>Unravelling the complete genome sequence of Advenella mimigardefordensis strain DPN7T and novel insights in the catabolism of the xenobiotic polythioester precursor 3,3'-dithiodipropionate.</title>
        <authorList>
            <person name="Wubbeler J.H."/>
            <person name="Hiessl S."/>
            <person name="Schuldes J."/>
            <person name="Thurmer A."/>
            <person name="Daniel R."/>
            <person name="Steinbuchel A."/>
        </authorList>
    </citation>
    <scope>NUCLEOTIDE SEQUENCE [LARGE SCALE GENOMIC DNA]</scope>
    <source>
        <strain evidence="7">DSM 17166 / LMG 22922 / DPN7</strain>
    </source>
</reference>
<evidence type="ECO:0000313" key="7">
    <source>
        <dbReference type="Proteomes" id="UP000019095"/>
    </source>
</evidence>
<proteinExistence type="predicted"/>
<name>W0PFC7_ADVMD</name>
<dbReference type="InterPro" id="IPR018060">
    <property type="entry name" value="HTH_AraC"/>
</dbReference>
<evidence type="ECO:0000259" key="5">
    <source>
        <dbReference type="PROSITE" id="PS01124"/>
    </source>
</evidence>
<keyword evidence="2" id="KW-0238">DNA-binding</keyword>
<evidence type="ECO:0000256" key="4">
    <source>
        <dbReference type="SAM" id="MobiDB-lite"/>
    </source>
</evidence>
<keyword evidence="7" id="KW-1185">Reference proteome</keyword>
<dbReference type="PANTHER" id="PTHR46796">
    <property type="entry name" value="HTH-TYPE TRANSCRIPTIONAL ACTIVATOR RHAS-RELATED"/>
    <property type="match status" value="1"/>
</dbReference>
<evidence type="ECO:0000313" key="6">
    <source>
        <dbReference type="EMBL" id="AHG65386.1"/>
    </source>
</evidence>
<dbReference type="OrthoDB" id="9809338at2"/>
<dbReference type="Proteomes" id="UP000019095">
    <property type="component" value="Chromosome"/>
</dbReference>
<gene>
    <name evidence="6" type="ORF">MIM_c33250</name>
</gene>
<dbReference type="InterPro" id="IPR009057">
    <property type="entry name" value="Homeodomain-like_sf"/>
</dbReference>
<feature type="region of interest" description="Disordered" evidence="4">
    <location>
        <begin position="285"/>
        <end position="305"/>
    </location>
</feature>
<evidence type="ECO:0000256" key="3">
    <source>
        <dbReference type="ARBA" id="ARBA00023163"/>
    </source>
</evidence>
<dbReference type="PROSITE" id="PS01124">
    <property type="entry name" value="HTH_ARAC_FAMILY_2"/>
    <property type="match status" value="1"/>
</dbReference>
<evidence type="ECO:0000256" key="2">
    <source>
        <dbReference type="ARBA" id="ARBA00023125"/>
    </source>
</evidence>
<feature type="domain" description="HTH araC/xylS-type" evidence="5">
    <location>
        <begin position="186"/>
        <end position="284"/>
    </location>
</feature>
<dbReference type="STRING" id="1247726.MIM_c33250"/>
<dbReference type="GO" id="GO:0043565">
    <property type="term" value="F:sequence-specific DNA binding"/>
    <property type="evidence" value="ECO:0007669"/>
    <property type="project" value="InterPro"/>
</dbReference>